<name>A0ABP3U2Q9_9GAMM</name>
<evidence type="ECO:0000313" key="9">
    <source>
        <dbReference type="Proteomes" id="UP001501523"/>
    </source>
</evidence>
<evidence type="ECO:0000256" key="1">
    <source>
        <dbReference type="ARBA" id="ARBA00004141"/>
    </source>
</evidence>
<proteinExistence type="inferred from homology"/>
<gene>
    <name evidence="8" type="ORF">GCM10009105_31170</name>
</gene>
<comment type="similarity">
    <text evidence="2">Belongs to the ABC-2 integral membrane protein family.</text>
</comment>
<accession>A0ABP3U2Q9</accession>
<keyword evidence="3 6" id="KW-0812">Transmembrane</keyword>
<dbReference type="InterPro" id="IPR051784">
    <property type="entry name" value="Nod_factor_ABC_transporter"/>
</dbReference>
<comment type="caution">
    <text evidence="8">The sequence shown here is derived from an EMBL/GenBank/DDBJ whole genome shotgun (WGS) entry which is preliminary data.</text>
</comment>
<feature type="transmembrane region" description="Helical" evidence="6">
    <location>
        <begin position="65"/>
        <end position="89"/>
    </location>
</feature>
<sequence>MNTLVLAAPRVSLARCYALEAKHEFLRLLRAPSFALPTLIFPAMFYLLFAVLFGNRGGDFHANVYLLATYGVFGAMSPGLFGFGVTVAIDRERGWMTLKRAQPMPPGAYLASKLAMAMLFAAIIFSILAVLATTFGGVRLPASSWLLLFVAEILGVLPFCAIGLFIGSLVSGQAAPAIANLIYLPMSFLSGLWMPLAVLPAFIAKIAPLWPAYHLGQLALGAVGQAPGQAPLPHILALAAFTIVFLTLARRRLVRAG</sequence>
<keyword evidence="5 6" id="KW-0472">Membrane</keyword>
<feature type="transmembrane region" description="Helical" evidence="6">
    <location>
        <begin position="109"/>
        <end position="133"/>
    </location>
</feature>
<dbReference type="PIRSF" id="PIRSF006648">
    <property type="entry name" value="DrrB"/>
    <property type="match status" value="1"/>
</dbReference>
<feature type="domain" description="ABC-2 type transporter transmembrane" evidence="7">
    <location>
        <begin position="22"/>
        <end position="215"/>
    </location>
</feature>
<feature type="transmembrane region" description="Helical" evidence="6">
    <location>
        <begin position="34"/>
        <end position="53"/>
    </location>
</feature>
<comment type="subcellular location">
    <subcellularLocation>
        <location evidence="1">Membrane</location>
        <topology evidence="1">Multi-pass membrane protein</topology>
    </subcellularLocation>
</comment>
<feature type="transmembrane region" description="Helical" evidence="6">
    <location>
        <begin position="182"/>
        <end position="202"/>
    </location>
</feature>
<dbReference type="PANTHER" id="PTHR43229">
    <property type="entry name" value="NODULATION PROTEIN J"/>
    <property type="match status" value="1"/>
</dbReference>
<evidence type="ECO:0000313" key="8">
    <source>
        <dbReference type="EMBL" id="GAA0721125.1"/>
    </source>
</evidence>
<evidence type="ECO:0000256" key="5">
    <source>
        <dbReference type="ARBA" id="ARBA00023136"/>
    </source>
</evidence>
<evidence type="ECO:0000256" key="4">
    <source>
        <dbReference type="ARBA" id="ARBA00022989"/>
    </source>
</evidence>
<evidence type="ECO:0000256" key="3">
    <source>
        <dbReference type="ARBA" id="ARBA00022692"/>
    </source>
</evidence>
<dbReference type="InterPro" id="IPR000412">
    <property type="entry name" value="ABC_2_transport"/>
</dbReference>
<dbReference type="Proteomes" id="UP001501523">
    <property type="component" value="Unassembled WGS sequence"/>
</dbReference>
<protein>
    <submittedName>
        <fullName evidence="8">ABC transporter permease</fullName>
    </submittedName>
</protein>
<feature type="transmembrane region" description="Helical" evidence="6">
    <location>
        <begin position="232"/>
        <end position="249"/>
    </location>
</feature>
<evidence type="ECO:0000256" key="2">
    <source>
        <dbReference type="ARBA" id="ARBA00007783"/>
    </source>
</evidence>
<keyword evidence="9" id="KW-1185">Reference proteome</keyword>
<dbReference type="RefSeq" id="WP_343792789.1">
    <property type="nucleotide sequence ID" value="NZ_BAAAEU010000024.1"/>
</dbReference>
<dbReference type="InterPro" id="IPR013525">
    <property type="entry name" value="ABC2_TM"/>
</dbReference>
<reference evidence="9" key="1">
    <citation type="journal article" date="2019" name="Int. J. Syst. Evol. Microbiol.">
        <title>The Global Catalogue of Microorganisms (GCM) 10K type strain sequencing project: providing services to taxonomists for standard genome sequencing and annotation.</title>
        <authorList>
            <consortium name="The Broad Institute Genomics Platform"/>
            <consortium name="The Broad Institute Genome Sequencing Center for Infectious Disease"/>
            <person name="Wu L."/>
            <person name="Ma J."/>
        </authorList>
    </citation>
    <scope>NUCLEOTIDE SEQUENCE [LARGE SCALE GENOMIC DNA]</scope>
    <source>
        <strain evidence="9">JCM 15421</strain>
    </source>
</reference>
<dbReference type="Pfam" id="PF01061">
    <property type="entry name" value="ABC2_membrane"/>
    <property type="match status" value="1"/>
</dbReference>
<evidence type="ECO:0000256" key="6">
    <source>
        <dbReference type="SAM" id="Phobius"/>
    </source>
</evidence>
<dbReference type="PANTHER" id="PTHR43229:SF3">
    <property type="entry name" value="ABC-TYPE MULTIDRUG TRANSPORT SYSTEM, PERMEASE COMPONENT"/>
    <property type="match status" value="1"/>
</dbReference>
<dbReference type="EMBL" id="BAAAEU010000024">
    <property type="protein sequence ID" value="GAA0721125.1"/>
    <property type="molecule type" value="Genomic_DNA"/>
</dbReference>
<evidence type="ECO:0000259" key="7">
    <source>
        <dbReference type="Pfam" id="PF01061"/>
    </source>
</evidence>
<organism evidence="8 9">
    <name type="scientific">Dokdonella soli</name>
    <dbReference type="NCBI Taxonomy" id="529810"/>
    <lineage>
        <taxon>Bacteria</taxon>
        <taxon>Pseudomonadati</taxon>
        <taxon>Pseudomonadota</taxon>
        <taxon>Gammaproteobacteria</taxon>
        <taxon>Lysobacterales</taxon>
        <taxon>Rhodanobacteraceae</taxon>
        <taxon>Dokdonella</taxon>
    </lineage>
</organism>
<feature type="transmembrane region" description="Helical" evidence="6">
    <location>
        <begin position="145"/>
        <end position="170"/>
    </location>
</feature>
<keyword evidence="4 6" id="KW-1133">Transmembrane helix</keyword>